<name>A0A9X2FB69_9BACT</name>
<dbReference type="GO" id="GO:0005829">
    <property type="term" value="C:cytosol"/>
    <property type="evidence" value="ECO:0007669"/>
    <property type="project" value="TreeGrafter"/>
</dbReference>
<dbReference type="PROSITE" id="PS00101">
    <property type="entry name" value="HEXAPEP_TRANSFERASES"/>
    <property type="match status" value="1"/>
</dbReference>
<accession>A0A9X2FB69</accession>
<dbReference type="PANTHER" id="PTHR23416">
    <property type="entry name" value="SIALIC ACID SYNTHASE-RELATED"/>
    <property type="match status" value="1"/>
</dbReference>
<sequence>MSETTNSTDMPPADDLASGGAWVDLEHFRVTGYDPGSLLARVSWYIVCELLFASSLPLPSRWRCTLLRWFGAQIGRGVVIKPRVRIKFPWRLRIGDFTWIGEGSWIDNLAMVDIGSHVCISQGVYFCTGSHDHRKRSFDLITTPITVGDGAWVAAQTTLLGGATVGANALVAAASMVHRDVPPGMIVGGNPAQRIRDREPPAKPT</sequence>
<dbReference type="CDD" id="cd05825">
    <property type="entry name" value="LbH_wcaF_like"/>
    <property type="match status" value="1"/>
</dbReference>
<dbReference type="RefSeq" id="WP_252853076.1">
    <property type="nucleotide sequence ID" value="NZ_JAMXLR010000048.1"/>
</dbReference>
<dbReference type="InterPro" id="IPR011004">
    <property type="entry name" value="Trimer_LpxA-like_sf"/>
</dbReference>
<keyword evidence="5" id="KW-1185">Reference proteome</keyword>
<dbReference type="EMBL" id="JAMXLR010000048">
    <property type="protein sequence ID" value="MCO6044963.1"/>
    <property type="molecule type" value="Genomic_DNA"/>
</dbReference>
<evidence type="ECO:0000256" key="1">
    <source>
        <dbReference type="ARBA" id="ARBA00007274"/>
    </source>
</evidence>
<dbReference type="PANTHER" id="PTHR23416:SF23">
    <property type="entry name" value="ACETYLTRANSFERASE C18B11.09C-RELATED"/>
    <property type="match status" value="1"/>
</dbReference>
<protein>
    <submittedName>
        <fullName evidence="4">WcaF family extracellular polysaccharide biosynthesis acetyltransferase</fullName>
    </submittedName>
</protein>
<comment type="caution">
    <text evidence="4">The sequence shown here is derived from an EMBL/GenBank/DDBJ whole genome shotgun (WGS) entry which is preliminary data.</text>
</comment>
<keyword evidence="2" id="KW-0808">Transferase</keyword>
<dbReference type="AlphaFoldDB" id="A0A9X2FB69"/>
<proteinExistence type="inferred from homology"/>
<evidence type="ECO:0000256" key="2">
    <source>
        <dbReference type="ARBA" id="ARBA00022679"/>
    </source>
</evidence>
<dbReference type="SUPFAM" id="SSF51161">
    <property type="entry name" value="Trimeric LpxA-like enzymes"/>
    <property type="match status" value="1"/>
</dbReference>
<evidence type="ECO:0000313" key="4">
    <source>
        <dbReference type="EMBL" id="MCO6044963.1"/>
    </source>
</evidence>
<keyword evidence="3" id="KW-0677">Repeat</keyword>
<dbReference type="InterPro" id="IPR051159">
    <property type="entry name" value="Hexapeptide_acetyltransf"/>
</dbReference>
<organism evidence="4 5">
    <name type="scientific">Aeoliella straminimaris</name>
    <dbReference type="NCBI Taxonomy" id="2954799"/>
    <lineage>
        <taxon>Bacteria</taxon>
        <taxon>Pseudomonadati</taxon>
        <taxon>Planctomycetota</taxon>
        <taxon>Planctomycetia</taxon>
        <taxon>Pirellulales</taxon>
        <taxon>Lacipirellulaceae</taxon>
        <taxon>Aeoliella</taxon>
    </lineage>
</organism>
<dbReference type="Gene3D" id="2.160.10.10">
    <property type="entry name" value="Hexapeptide repeat proteins"/>
    <property type="match status" value="1"/>
</dbReference>
<comment type="similarity">
    <text evidence="1">Belongs to the transferase hexapeptide repeat family.</text>
</comment>
<gene>
    <name evidence="4" type="ORF">NG895_13720</name>
</gene>
<evidence type="ECO:0000256" key="3">
    <source>
        <dbReference type="ARBA" id="ARBA00022737"/>
    </source>
</evidence>
<dbReference type="Proteomes" id="UP001155241">
    <property type="component" value="Unassembled WGS sequence"/>
</dbReference>
<dbReference type="GO" id="GO:0008374">
    <property type="term" value="F:O-acyltransferase activity"/>
    <property type="evidence" value="ECO:0007669"/>
    <property type="project" value="TreeGrafter"/>
</dbReference>
<reference evidence="4" key="1">
    <citation type="submission" date="2022-06" db="EMBL/GenBank/DDBJ databases">
        <title>Aeoliella straminimaris, a novel planctomycete from sediments.</title>
        <authorList>
            <person name="Vitorino I.R."/>
            <person name="Lage O.M."/>
        </authorList>
    </citation>
    <scope>NUCLEOTIDE SEQUENCE</scope>
    <source>
        <strain evidence="4">ICT_H6.2</strain>
    </source>
</reference>
<dbReference type="NCBIfam" id="NF007797">
    <property type="entry name" value="PRK10502.1"/>
    <property type="match status" value="1"/>
</dbReference>
<evidence type="ECO:0000313" key="5">
    <source>
        <dbReference type="Proteomes" id="UP001155241"/>
    </source>
</evidence>
<dbReference type="InterPro" id="IPR018357">
    <property type="entry name" value="Hexapep_transf_CS"/>
</dbReference>